<organism evidence="2 3">
    <name type="scientific">Cichlidogyrus casuarinus</name>
    <dbReference type="NCBI Taxonomy" id="1844966"/>
    <lineage>
        <taxon>Eukaryota</taxon>
        <taxon>Metazoa</taxon>
        <taxon>Spiralia</taxon>
        <taxon>Lophotrochozoa</taxon>
        <taxon>Platyhelminthes</taxon>
        <taxon>Monogenea</taxon>
        <taxon>Monopisthocotylea</taxon>
        <taxon>Dactylogyridea</taxon>
        <taxon>Ancyrocephalidae</taxon>
        <taxon>Cichlidogyrus</taxon>
    </lineage>
</organism>
<proteinExistence type="predicted"/>
<keyword evidence="3" id="KW-1185">Reference proteome</keyword>
<feature type="compositionally biased region" description="Low complexity" evidence="1">
    <location>
        <begin position="61"/>
        <end position="89"/>
    </location>
</feature>
<feature type="compositionally biased region" description="Basic and acidic residues" evidence="1">
    <location>
        <begin position="47"/>
        <end position="58"/>
    </location>
</feature>
<name>A0ABD2QHH1_9PLAT</name>
<dbReference type="AlphaFoldDB" id="A0ABD2QHH1"/>
<evidence type="ECO:0000313" key="3">
    <source>
        <dbReference type="Proteomes" id="UP001626550"/>
    </source>
</evidence>
<protein>
    <submittedName>
        <fullName evidence="2">Uncharacterized protein</fullName>
    </submittedName>
</protein>
<comment type="caution">
    <text evidence="2">The sequence shown here is derived from an EMBL/GenBank/DDBJ whole genome shotgun (WGS) entry which is preliminary data.</text>
</comment>
<evidence type="ECO:0000256" key="1">
    <source>
        <dbReference type="SAM" id="MobiDB-lite"/>
    </source>
</evidence>
<gene>
    <name evidence="2" type="ORF">Ciccas_002364</name>
</gene>
<dbReference type="Proteomes" id="UP001626550">
    <property type="component" value="Unassembled WGS sequence"/>
</dbReference>
<feature type="compositionally biased region" description="Basic and acidic residues" evidence="1">
    <location>
        <begin position="117"/>
        <end position="126"/>
    </location>
</feature>
<feature type="compositionally biased region" description="Polar residues" evidence="1">
    <location>
        <begin position="36"/>
        <end position="46"/>
    </location>
</feature>
<reference evidence="2 3" key="1">
    <citation type="submission" date="2024-11" db="EMBL/GenBank/DDBJ databases">
        <title>Adaptive evolution of stress response genes in parasites aligns with host niche diversity.</title>
        <authorList>
            <person name="Hahn C."/>
            <person name="Resl P."/>
        </authorList>
    </citation>
    <scope>NUCLEOTIDE SEQUENCE [LARGE SCALE GENOMIC DNA]</scope>
    <source>
        <strain evidence="2">EGGRZ-B1_66</strain>
        <tissue evidence="2">Body</tissue>
    </source>
</reference>
<evidence type="ECO:0000313" key="2">
    <source>
        <dbReference type="EMBL" id="KAL3318969.1"/>
    </source>
</evidence>
<accession>A0ABD2QHH1</accession>
<feature type="region of interest" description="Disordered" evidence="1">
    <location>
        <begin position="36"/>
        <end position="136"/>
    </location>
</feature>
<dbReference type="EMBL" id="JBJKFK010000184">
    <property type="protein sequence ID" value="KAL3318969.1"/>
    <property type="molecule type" value="Genomic_DNA"/>
</dbReference>
<sequence>MQISDYHHASFKPGGQETTLYDCGLLFNQPDTDSFLQLNSSSSTWPTKRDDSFSEARKPPNCSNGSISSENSSSSQPNNSSPSTYSPGSLDKRNKSLAGLPNNSLLEFMEGSRKRKAASEDEKWSENEEQEFQSSVAKRQEFDFNVHNSASHLLNQLQSSNPDVAGSSFPSGLSLLQSACCKVNDKACESLLPPSEFNAFRPYAFHSLEA</sequence>